<dbReference type="InParanoid" id="M1D332"/>
<name>M1D332_SOLTU</name>
<dbReference type="SUPFAM" id="SSF48239">
    <property type="entry name" value="Terpenoid cyclases/Protein prenyltransferases"/>
    <property type="match status" value="1"/>
</dbReference>
<protein>
    <submittedName>
        <fullName evidence="2">5-epi-aristolochene synthase 37</fullName>
    </submittedName>
</protein>
<dbReference type="InterPro" id="IPR050148">
    <property type="entry name" value="Terpene_synthase-like"/>
</dbReference>
<reference evidence="2" key="2">
    <citation type="submission" date="2015-06" db="UniProtKB">
        <authorList>
            <consortium name="EnsemblPlants"/>
        </authorList>
    </citation>
    <scope>IDENTIFICATION</scope>
    <source>
        <strain evidence="2">DM1-3 516 R44</strain>
    </source>
</reference>
<evidence type="ECO:0000259" key="1">
    <source>
        <dbReference type="Pfam" id="PF01397"/>
    </source>
</evidence>
<dbReference type="PANTHER" id="PTHR31225:SF211">
    <property type="entry name" value="VETISPIRADIENE SYNTHASE 1"/>
    <property type="match status" value="1"/>
</dbReference>
<reference evidence="3" key="1">
    <citation type="journal article" date="2011" name="Nature">
        <title>Genome sequence and analysis of the tuber crop potato.</title>
        <authorList>
            <consortium name="The Potato Genome Sequencing Consortium"/>
        </authorList>
    </citation>
    <scope>NUCLEOTIDE SEQUENCE [LARGE SCALE GENOMIC DNA]</scope>
    <source>
        <strain evidence="3">cv. DM1-3 516 R44</strain>
    </source>
</reference>
<proteinExistence type="predicted"/>
<dbReference type="GO" id="GO:0010333">
    <property type="term" value="F:terpene synthase activity"/>
    <property type="evidence" value="ECO:0007669"/>
    <property type="project" value="InterPro"/>
</dbReference>
<dbReference type="GO" id="GO:0016114">
    <property type="term" value="P:terpenoid biosynthetic process"/>
    <property type="evidence" value="ECO:0007669"/>
    <property type="project" value="InterPro"/>
</dbReference>
<dbReference type="HOGENOM" id="CLU_147009_1_0_1"/>
<dbReference type="Proteomes" id="UP000011115">
    <property type="component" value="Unassembled WGS sequence"/>
</dbReference>
<evidence type="ECO:0000313" key="2">
    <source>
        <dbReference type="EnsemblPlants" id="PGSC0003DMT400080164"/>
    </source>
</evidence>
<dbReference type="InterPro" id="IPR001906">
    <property type="entry name" value="Terpene_synth_N"/>
</dbReference>
<dbReference type="InterPro" id="IPR008949">
    <property type="entry name" value="Isoprenoid_synthase_dom_sf"/>
</dbReference>
<feature type="domain" description="Terpene synthase N-terminal" evidence="1">
    <location>
        <begin position="26"/>
        <end position="132"/>
    </location>
</feature>
<dbReference type="InterPro" id="IPR008930">
    <property type="entry name" value="Terpenoid_cyclase/PrenylTrfase"/>
</dbReference>
<dbReference type="Pfam" id="PF01397">
    <property type="entry name" value="Terpene_synth"/>
    <property type="match status" value="1"/>
</dbReference>
<dbReference type="PaxDb" id="4113-PGSC0003DMT400080164"/>
<dbReference type="EnsemblPlants" id="PGSC0003DMT400080164">
    <property type="protein sequence ID" value="PGSC0003DMT400080164"/>
    <property type="gene ID" value="PGSC0003DMG402031204"/>
</dbReference>
<sequence>MTSLAGNVNNENGIFRLEANFSPSLWGNIFSNSTRNNQISEKVIEEIEGLKEEVKHMIISTTTTSNDIEQKVHLIDTLERLGIYYHFEKEIEDQLSKMFDQNVIHEEDDLYKIALYFRLFRQHGYPISSGMFLY</sequence>
<dbReference type="PANTHER" id="PTHR31225">
    <property type="entry name" value="OS04G0344100 PROTEIN-RELATED"/>
    <property type="match status" value="1"/>
</dbReference>
<accession>M1D332</accession>
<evidence type="ECO:0000313" key="3">
    <source>
        <dbReference type="Proteomes" id="UP000011115"/>
    </source>
</evidence>
<dbReference type="Gene3D" id="1.50.10.130">
    <property type="entry name" value="Terpene synthase, N-terminal domain"/>
    <property type="match status" value="1"/>
</dbReference>
<dbReference type="OMA" id="PSANYHR"/>
<keyword evidence="3" id="KW-1185">Reference proteome</keyword>
<dbReference type="Gene3D" id="1.10.600.10">
    <property type="entry name" value="Farnesyl Diphosphate Synthase"/>
    <property type="match status" value="1"/>
</dbReference>
<dbReference type="Gramene" id="PGSC0003DMT400080164">
    <property type="protein sequence ID" value="PGSC0003DMT400080164"/>
    <property type="gene ID" value="PGSC0003DMG402031204"/>
</dbReference>
<dbReference type="InterPro" id="IPR036965">
    <property type="entry name" value="Terpene_synth_N_sf"/>
</dbReference>
<dbReference type="AlphaFoldDB" id="M1D332"/>
<organism evidence="2 3">
    <name type="scientific">Solanum tuberosum</name>
    <name type="common">Potato</name>
    <dbReference type="NCBI Taxonomy" id="4113"/>
    <lineage>
        <taxon>Eukaryota</taxon>
        <taxon>Viridiplantae</taxon>
        <taxon>Streptophyta</taxon>
        <taxon>Embryophyta</taxon>
        <taxon>Tracheophyta</taxon>
        <taxon>Spermatophyta</taxon>
        <taxon>Magnoliopsida</taxon>
        <taxon>eudicotyledons</taxon>
        <taxon>Gunneridae</taxon>
        <taxon>Pentapetalae</taxon>
        <taxon>asterids</taxon>
        <taxon>lamiids</taxon>
        <taxon>Solanales</taxon>
        <taxon>Solanaceae</taxon>
        <taxon>Solanoideae</taxon>
        <taxon>Solaneae</taxon>
        <taxon>Solanum</taxon>
    </lineage>
</organism>